<evidence type="ECO:0000256" key="1">
    <source>
        <dbReference type="SAM" id="Phobius"/>
    </source>
</evidence>
<evidence type="ECO:0000313" key="3">
    <source>
        <dbReference type="Proteomes" id="UP000237000"/>
    </source>
</evidence>
<keyword evidence="1" id="KW-0472">Membrane</keyword>
<name>A0A2P5F6S3_TREOI</name>
<accession>A0A2P5F6S3</accession>
<dbReference type="OrthoDB" id="10529791at2759"/>
<organism evidence="2 3">
    <name type="scientific">Trema orientale</name>
    <name type="common">Charcoal tree</name>
    <name type="synonym">Celtis orientalis</name>
    <dbReference type="NCBI Taxonomy" id="63057"/>
    <lineage>
        <taxon>Eukaryota</taxon>
        <taxon>Viridiplantae</taxon>
        <taxon>Streptophyta</taxon>
        <taxon>Embryophyta</taxon>
        <taxon>Tracheophyta</taxon>
        <taxon>Spermatophyta</taxon>
        <taxon>Magnoliopsida</taxon>
        <taxon>eudicotyledons</taxon>
        <taxon>Gunneridae</taxon>
        <taxon>Pentapetalae</taxon>
        <taxon>rosids</taxon>
        <taxon>fabids</taxon>
        <taxon>Rosales</taxon>
        <taxon>Cannabaceae</taxon>
        <taxon>Trema</taxon>
    </lineage>
</organism>
<sequence>TLILEEVKVLGFSEKKGDNEIVIKLGMSDKYTRMFQLQYRYLHHGFSTINTETSLILVAAITVIVIVVTMMITGIPNPTPSPMLELCDLQLRLHKELHPLQLQLLSKLHPLLLHLHHLLQL</sequence>
<keyword evidence="1" id="KW-0812">Transmembrane</keyword>
<keyword evidence="1" id="KW-1133">Transmembrane helix</keyword>
<protein>
    <submittedName>
        <fullName evidence="2">Uncharacterized protein</fullName>
    </submittedName>
</protein>
<feature type="transmembrane region" description="Helical" evidence="1">
    <location>
        <begin position="55"/>
        <end position="75"/>
    </location>
</feature>
<proteinExistence type="predicted"/>
<dbReference type="AlphaFoldDB" id="A0A2P5F6S3"/>
<dbReference type="InParanoid" id="A0A2P5F6S3"/>
<dbReference type="EMBL" id="JXTC01000058">
    <property type="protein sequence ID" value="PON93476.1"/>
    <property type="molecule type" value="Genomic_DNA"/>
</dbReference>
<evidence type="ECO:0000313" key="2">
    <source>
        <dbReference type="EMBL" id="PON93476.1"/>
    </source>
</evidence>
<gene>
    <name evidence="2" type="ORF">TorRG33x02_107540</name>
</gene>
<comment type="caution">
    <text evidence="2">The sequence shown here is derived from an EMBL/GenBank/DDBJ whole genome shotgun (WGS) entry which is preliminary data.</text>
</comment>
<dbReference type="Proteomes" id="UP000237000">
    <property type="component" value="Unassembled WGS sequence"/>
</dbReference>
<feature type="non-terminal residue" evidence="2">
    <location>
        <position position="1"/>
    </location>
</feature>
<keyword evidence="3" id="KW-1185">Reference proteome</keyword>
<reference evidence="3" key="1">
    <citation type="submission" date="2016-06" db="EMBL/GenBank/DDBJ databases">
        <title>Parallel loss of symbiosis genes in relatives of nitrogen-fixing non-legume Parasponia.</title>
        <authorList>
            <person name="Van Velzen R."/>
            <person name="Holmer R."/>
            <person name="Bu F."/>
            <person name="Rutten L."/>
            <person name="Van Zeijl A."/>
            <person name="Liu W."/>
            <person name="Santuari L."/>
            <person name="Cao Q."/>
            <person name="Sharma T."/>
            <person name="Shen D."/>
            <person name="Roswanjaya Y."/>
            <person name="Wardhani T."/>
            <person name="Kalhor M.S."/>
            <person name="Jansen J."/>
            <person name="Van den Hoogen J."/>
            <person name="Gungor B."/>
            <person name="Hartog M."/>
            <person name="Hontelez J."/>
            <person name="Verver J."/>
            <person name="Yang W.-C."/>
            <person name="Schijlen E."/>
            <person name="Repin R."/>
            <person name="Schilthuizen M."/>
            <person name="Schranz E."/>
            <person name="Heidstra R."/>
            <person name="Miyata K."/>
            <person name="Fedorova E."/>
            <person name="Kohlen W."/>
            <person name="Bisseling T."/>
            <person name="Smit S."/>
            <person name="Geurts R."/>
        </authorList>
    </citation>
    <scope>NUCLEOTIDE SEQUENCE [LARGE SCALE GENOMIC DNA]</scope>
    <source>
        <strain evidence="3">cv. RG33-2</strain>
    </source>
</reference>